<dbReference type="Pfam" id="PF03241">
    <property type="entry name" value="HpaB"/>
    <property type="match status" value="1"/>
</dbReference>
<keyword evidence="1" id="KW-0285">Flavoprotein</keyword>
<dbReference type="Gene3D" id="1.20.140.10">
    <property type="entry name" value="Butyryl-CoA Dehydrogenase, subunit A, domain 3"/>
    <property type="match status" value="1"/>
</dbReference>
<evidence type="ECO:0000256" key="1">
    <source>
        <dbReference type="ARBA" id="ARBA00022630"/>
    </source>
</evidence>
<dbReference type="SUPFAM" id="SSF56645">
    <property type="entry name" value="Acyl-CoA dehydrogenase NM domain-like"/>
    <property type="match status" value="1"/>
</dbReference>
<proteinExistence type="predicted"/>
<dbReference type="Pfam" id="PF11794">
    <property type="entry name" value="HpaB_N"/>
    <property type="match status" value="1"/>
</dbReference>
<feature type="domain" description="HpaB/PvcC/4-BUDH N-terminal" evidence="6">
    <location>
        <begin position="4"/>
        <end position="267"/>
    </location>
</feature>
<reference evidence="7 8" key="1">
    <citation type="submission" date="2023-06" db="EMBL/GenBank/DDBJ databases">
        <title>Parasedimentitalea psychrophila sp. nov., a psychrophilic bacterium isolated from deep-sea sediment.</title>
        <authorList>
            <person name="Li A."/>
        </authorList>
    </citation>
    <scope>NUCLEOTIDE SEQUENCE [LARGE SCALE GENOMIC DNA]</scope>
    <source>
        <strain evidence="7 8">QS115</strain>
    </source>
</reference>
<dbReference type="InterPro" id="IPR024674">
    <property type="entry name" value="HpaB/PvcC/4-BUDH_N"/>
</dbReference>
<dbReference type="InterPro" id="IPR024719">
    <property type="entry name" value="HpaB/PvcC/4-BUDH_C"/>
</dbReference>
<accession>A0A9Y2KWZ6</accession>
<dbReference type="EMBL" id="CP127247">
    <property type="protein sequence ID" value="WIY24665.1"/>
    <property type="molecule type" value="Genomic_DNA"/>
</dbReference>
<dbReference type="PANTHER" id="PTHR36117">
    <property type="entry name" value="4-HYDROXYPHENYLACETATE 3-MONOOXYGENASE-RELATED"/>
    <property type="match status" value="1"/>
</dbReference>
<dbReference type="InterPro" id="IPR009100">
    <property type="entry name" value="AcylCoA_DH/oxidase_NM_dom_sf"/>
</dbReference>
<name>A0A9Y2KWZ6_9RHOB</name>
<evidence type="ECO:0000259" key="6">
    <source>
        <dbReference type="Pfam" id="PF11794"/>
    </source>
</evidence>
<feature type="region of interest" description="Disordered" evidence="4">
    <location>
        <begin position="140"/>
        <end position="163"/>
    </location>
</feature>
<evidence type="ECO:0000313" key="8">
    <source>
        <dbReference type="Proteomes" id="UP001238334"/>
    </source>
</evidence>
<feature type="domain" description="HpaB/PvcC/4-BUDH C-terminal" evidence="5">
    <location>
        <begin position="279"/>
        <end position="474"/>
    </location>
</feature>
<dbReference type="GO" id="GO:0016627">
    <property type="term" value="F:oxidoreductase activity, acting on the CH-CH group of donors"/>
    <property type="evidence" value="ECO:0007669"/>
    <property type="project" value="InterPro"/>
</dbReference>
<dbReference type="Gene3D" id="2.40.110.10">
    <property type="entry name" value="Butyryl-CoA Dehydrogenase, subunit A, domain 2"/>
    <property type="match status" value="1"/>
</dbReference>
<gene>
    <name evidence="7" type="ORF">QPJ95_19420</name>
</gene>
<dbReference type="Gene3D" id="1.10.3140.10">
    <property type="entry name" value="4-hydroxybutyryl-coa dehydratase, domain 1"/>
    <property type="match status" value="1"/>
</dbReference>
<dbReference type="SUPFAM" id="SSF47203">
    <property type="entry name" value="Acyl-CoA dehydrogenase C-terminal domain-like"/>
    <property type="match status" value="1"/>
</dbReference>
<keyword evidence="3" id="KW-0560">Oxidoreductase</keyword>
<dbReference type="AlphaFoldDB" id="A0A9Y2KWZ6"/>
<organism evidence="7 8">
    <name type="scientific">Parasedimentitalea psychrophila</name>
    <dbReference type="NCBI Taxonomy" id="2997337"/>
    <lineage>
        <taxon>Bacteria</taxon>
        <taxon>Pseudomonadati</taxon>
        <taxon>Pseudomonadota</taxon>
        <taxon>Alphaproteobacteria</taxon>
        <taxon>Rhodobacterales</taxon>
        <taxon>Paracoccaceae</taxon>
        <taxon>Parasedimentitalea</taxon>
    </lineage>
</organism>
<keyword evidence="8" id="KW-1185">Reference proteome</keyword>
<keyword evidence="2" id="KW-0274">FAD</keyword>
<protein>
    <submittedName>
        <fullName evidence="7">4-hydroxyphenylacetate 3-hydroxylase family protein</fullName>
    </submittedName>
</protein>
<dbReference type="InterPro" id="IPR036250">
    <property type="entry name" value="AcylCo_DH-like_C"/>
</dbReference>
<evidence type="ECO:0000313" key="7">
    <source>
        <dbReference type="EMBL" id="WIY24665.1"/>
    </source>
</evidence>
<evidence type="ECO:0000256" key="4">
    <source>
        <dbReference type="SAM" id="MobiDB-lite"/>
    </source>
</evidence>
<evidence type="ECO:0000259" key="5">
    <source>
        <dbReference type="Pfam" id="PF03241"/>
    </source>
</evidence>
<evidence type="ECO:0000256" key="3">
    <source>
        <dbReference type="ARBA" id="ARBA00023002"/>
    </source>
</evidence>
<dbReference type="InterPro" id="IPR046373">
    <property type="entry name" value="Acyl-CoA_Oxase/DH_mid-dom_sf"/>
</dbReference>
<sequence length="510" mass="56898">MIRTGAQYRDSIRGERDVYINGERVNDVTTHPQFKPLVDIRARLYDMQHEETSKGILTYTEGGETSAIGNKLPYSQTDWWSKRRATDHVMNKIGGVVTRVGDETVGEMWSLFDGAEVLNEIDPQFANNIETHISNVVKGDPFQISANTDPKGDRSKPAQDQDPDMLLHVVRETDAGIVVRGAKYETAAAYANQAFTKPTIANWGSEELSEYAVGFICDLNSPNLKFICRTGFAGRASAQDYPLANKFDEVDALVIFDDVLIPWENVLFYRHTKAAKFMRASLHRYTAFAFIQRNLKFADMMIGAALFNVRQTGLDKYQGVQEKLSALACYREGINAHLTAAIALAEKSPAGLMMPNQSLLYAGRVLACSQLHEVMHIARELCGGQICVTPDAATFHNPETKPWMDKYYTINDEWAAEDRRKLLALTRDMLNSDFAGHRLSFQLFTQSPPFAHLAAVYQNFDWDGPLAFVKDVAGLSDKVMGEQSLSSRDSAVSSWFSNDIASQTPETSVG</sequence>
<dbReference type="KEGG" id="ppso:QPJ95_19420"/>
<dbReference type="PIRSF" id="PIRSF000331">
    <property type="entry name" value="HpaA_HpaB"/>
    <property type="match status" value="1"/>
</dbReference>
<dbReference type="RefSeq" id="WP_270918933.1">
    <property type="nucleotide sequence ID" value="NZ_CP127247.1"/>
</dbReference>
<feature type="compositionally biased region" description="Basic and acidic residues" evidence="4">
    <location>
        <begin position="150"/>
        <end position="159"/>
    </location>
</feature>
<dbReference type="InterPro" id="IPR004925">
    <property type="entry name" value="HpaB/PvcC/4-BUDH"/>
</dbReference>
<evidence type="ECO:0000256" key="2">
    <source>
        <dbReference type="ARBA" id="ARBA00022827"/>
    </source>
</evidence>
<dbReference type="PANTHER" id="PTHR36117:SF3">
    <property type="entry name" value="4-HYDROXYPHENYLACETATE 3-MONOOXYGENASE-RELATED"/>
    <property type="match status" value="1"/>
</dbReference>
<dbReference type="Proteomes" id="UP001238334">
    <property type="component" value="Chromosome"/>
</dbReference>